<name>K3WUR7_GLOUD</name>
<evidence type="ECO:0000256" key="1">
    <source>
        <dbReference type="SAM" id="MobiDB-lite"/>
    </source>
</evidence>
<feature type="compositionally biased region" description="Basic and acidic residues" evidence="1">
    <location>
        <begin position="133"/>
        <end position="145"/>
    </location>
</feature>
<evidence type="ECO:0000313" key="2">
    <source>
        <dbReference type="EnsemblProtists" id="PYU1_T008714"/>
    </source>
</evidence>
<dbReference type="EMBL" id="GL376558">
    <property type="status" value="NOT_ANNOTATED_CDS"/>
    <property type="molecule type" value="Genomic_DNA"/>
</dbReference>
<dbReference type="AlphaFoldDB" id="K3WUR7"/>
<dbReference type="eggNOG" id="KOG0531">
    <property type="taxonomic scope" value="Eukaryota"/>
</dbReference>
<dbReference type="Proteomes" id="UP000019132">
    <property type="component" value="Unassembled WGS sequence"/>
</dbReference>
<keyword evidence="3" id="KW-1185">Reference proteome</keyword>
<protein>
    <submittedName>
        <fullName evidence="2">Uncharacterized protein</fullName>
    </submittedName>
</protein>
<feature type="region of interest" description="Disordered" evidence="1">
    <location>
        <begin position="131"/>
        <end position="171"/>
    </location>
</feature>
<dbReference type="EnsemblProtists" id="PYU1_T008714">
    <property type="protein sequence ID" value="PYU1_T008714"/>
    <property type="gene ID" value="PYU1_G008697"/>
</dbReference>
<sequence>MQTRKVCVDAGTDPIDPLMGSNLEWRAPPSDSRARGHEIETQTASLPPPPISLAAPTEVDMKAFQCEKHLPSASVLERGHKDPEPQFDGDLLEQEMKLLLLQYVNNNDSSATLDNEENQNDHESEVYQYMESPRMDPIKMAEQRRPPNPRSRQGYRSFHMPLSRPNSSNTV</sequence>
<organism evidence="2 3">
    <name type="scientific">Globisporangium ultimum (strain ATCC 200006 / CBS 805.95 / DAOM BR144)</name>
    <name type="common">Pythium ultimum</name>
    <dbReference type="NCBI Taxonomy" id="431595"/>
    <lineage>
        <taxon>Eukaryota</taxon>
        <taxon>Sar</taxon>
        <taxon>Stramenopiles</taxon>
        <taxon>Oomycota</taxon>
        <taxon>Peronosporomycetes</taxon>
        <taxon>Pythiales</taxon>
        <taxon>Pythiaceae</taxon>
        <taxon>Globisporangium</taxon>
    </lineage>
</organism>
<reference evidence="3" key="2">
    <citation type="submission" date="2010-04" db="EMBL/GenBank/DDBJ databases">
        <authorList>
            <person name="Buell R."/>
            <person name="Hamilton J."/>
            <person name="Hostetler J."/>
        </authorList>
    </citation>
    <scope>NUCLEOTIDE SEQUENCE [LARGE SCALE GENOMIC DNA]</scope>
    <source>
        <strain evidence="3">DAOM:BR144</strain>
    </source>
</reference>
<proteinExistence type="predicted"/>
<evidence type="ECO:0000313" key="3">
    <source>
        <dbReference type="Proteomes" id="UP000019132"/>
    </source>
</evidence>
<dbReference type="STRING" id="431595.K3WUR7"/>
<reference evidence="2" key="3">
    <citation type="submission" date="2015-02" db="UniProtKB">
        <authorList>
            <consortium name="EnsemblProtists"/>
        </authorList>
    </citation>
    <scope>IDENTIFICATION</scope>
    <source>
        <strain evidence="2">DAOM BR144</strain>
    </source>
</reference>
<dbReference type="HOGENOM" id="CLU_1566010_0_0_1"/>
<reference evidence="3" key="1">
    <citation type="journal article" date="2010" name="Genome Biol.">
        <title>Genome sequence of the necrotrophic plant pathogen Pythium ultimum reveals original pathogenicity mechanisms and effector repertoire.</title>
        <authorList>
            <person name="Levesque C.A."/>
            <person name="Brouwer H."/>
            <person name="Cano L."/>
            <person name="Hamilton J.P."/>
            <person name="Holt C."/>
            <person name="Huitema E."/>
            <person name="Raffaele S."/>
            <person name="Robideau G.P."/>
            <person name="Thines M."/>
            <person name="Win J."/>
            <person name="Zerillo M.M."/>
            <person name="Beakes G.W."/>
            <person name="Boore J.L."/>
            <person name="Busam D."/>
            <person name="Dumas B."/>
            <person name="Ferriera S."/>
            <person name="Fuerstenberg S.I."/>
            <person name="Gachon C.M."/>
            <person name="Gaulin E."/>
            <person name="Govers F."/>
            <person name="Grenville-Briggs L."/>
            <person name="Horner N."/>
            <person name="Hostetler J."/>
            <person name="Jiang R.H."/>
            <person name="Johnson J."/>
            <person name="Krajaejun T."/>
            <person name="Lin H."/>
            <person name="Meijer H.J."/>
            <person name="Moore B."/>
            <person name="Morris P."/>
            <person name="Phuntmart V."/>
            <person name="Puiu D."/>
            <person name="Shetty J."/>
            <person name="Stajich J.E."/>
            <person name="Tripathy S."/>
            <person name="Wawra S."/>
            <person name="van West P."/>
            <person name="Whitty B.R."/>
            <person name="Coutinho P.M."/>
            <person name="Henrissat B."/>
            <person name="Martin F."/>
            <person name="Thomas P.D."/>
            <person name="Tyler B.M."/>
            <person name="De Vries R.P."/>
            <person name="Kamoun S."/>
            <person name="Yandell M."/>
            <person name="Tisserat N."/>
            <person name="Buell C.R."/>
        </authorList>
    </citation>
    <scope>NUCLEOTIDE SEQUENCE</scope>
    <source>
        <strain evidence="3">DAOM:BR144</strain>
    </source>
</reference>
<accession>K3WUR7</accession>
<dbReference type="InParanoid" id="K3WUR7"/>
<feature type="region of interest" description="Disordered" evidence="1">
    <location>
        <begin position="1"/>
        <end position="51"/>
    </location>
</feature>
<dbReference type="VEuPathDB" id="FungiDB:PYU1_G008697"/>